<keyword evidence="4" id="KW-1185">Reference proteome</keyword>
<dbReference type="InterPro" id="IPR023614">
    <property type="entry name" value="Porin_dom_sf"/>
</dbReference>
<dbReference type="EMBL" id="WWCN01000002">
    <property type="protein sequence ID" value="MYM21602.1"/>
    <property type="molecule type" value="Genomic_DNA"/>
</dbReference>
<feature type="chain" id="PRO_5026800566" evidence="2">
    <location>
        <begin position="21"/>
        <end position="416"/>
    </location>
</feature>
<dbReference type="Pfam" id="PF11336">
    <property type="entry name" value="DUF3138"/>
    <property type="match status" value="2"/>
</dbReference>
<feature type="signal peptide" evidence="2">
    <location>
        <begin position="1"/>
        <end position="20"/>
    </location>
</feature>
<organism evidence="3 4">
    <name type="scientific">Duganella flavida</name>
    <dbReference type="NCBI Taxonomy" id="2692175"/>
    <lineage>
        <taxon>Bacteria</taxon>
        <taxon>Pseudomonadati</taxon>
        <taxon>Pseudomonadota</taxon>
        <taxon>Betaproteobacteria</taxon>
        <taxon>Burkholderiales</taxon>
        <taxon>Oxalobacteraceae</taxon>
        <taxon>Telluria group</taxon>
        <taxon>Duganella</taxon>
    </lineage>
</organism>
<evidence type="ECO:0000256" key="1">
    <source>
        <dbReference type="SAM" id="Coils"/>
    </source>
</evidence>
<dbReference type="InterPro" id="IPR021485">
    <property type="entry name" value="DUF3138"/>
</dbReference>
<reference evidence="3 4" key="1">
    <citation type="submission" date="2019-12" db="EMBL/GenBank/DDBJ databases">
        <title>Novel species isolated from a subtropical stream in China.</title>
        <authorList>
            <person name="Lu H."/>
        </authorList>
    </citation>
    <scope>NUCLEOTIDE SEQUENCE [LARGE SCALE GENOMIC DNA]</scope>
    <source>
        <strain evidence="3 4">FT135W</strain>
    </source>
</reference>
<sequence>MKRKYLATAIFCALPLLAAAQDKSDVEQLRADIARMQVKLDAMETAHSDNGFAGLKISGMIDPTFIASGNRRSAGFNFLNNFDGVDRSAAGQDSTYAFDNSFFGMALLQIDKETENGTKFKLQLVPHKSASSAMNLGSIIHEATVTIPMEDKNVRVLAGQFADFTGYEYFLSNQTKLVTHNLLFDFTQPSYYVGAGVEAVVDAWTTKVLVANMNKSSHADRAHDPIVVFRTDYLNSEFSGIGFTGQFGKYFGKRLAMLSSDAYYTRGAWSLNGQVNTGMWRDSAFNGGDARWAGVSLQAAYKVTPRAELVARADYLKNDKNGGGTIATVFTEDAGDYRNGLGPSPDELARSLAAGTVRGANRAALTLGGNYAYNENVVFKFEVRYDHANQDVFLKPGTDQYRKGNSLFASSLVATF</sequence>
<evidence type="ECO:0000313" key="4">
    <source>
        <dbReference type="Proteomes" id="UP000479335"/>
    </source>
</evidence>
<comment type="caution">
    <text evidence="3">The sequence shown here is derived from an EMBL/GenBank/DDBJ whole genome shotgun (WGS) entry which is preliminary data.</text>
</comment>
<proteinExistence type="predicted"/>
<dbReference type="Gene3D" id="2.40.160.10">
    <property type="entry name" value="Porin"/>
    <property type="match status" value="1"/>
</dbReference>
<dbReference type="SUPFAM" id="SSF56935">
    <property type="entry name" value="Porins"/>
    <property type="match status" value="1"/>
</dbReference>
<accession>A0A6L8K6X2</accession>
<name>A0A6L8K6X2_9BURK</name>
<keyword evidence="2" id="KW-0732">Signal</keyword>
<evidence type="ECO:0000256" key="2">
    <source>
        <dbReference type="SAM" id="SignalP"/>
    </source>
</evidence>
<evidence type="ECO:0000313" key="3">
    <source>
        <dbReference type="EMBL" id="MYM21602.1"/>
    </source>
</evidence>
<keyword evidence="1" id="KW-0175">Coiled coil</keyword>
<dbReference type="RefSeq" id="WP_161005128.1">
    <property type="nucleotide sequence ID" value="NZ_WWCN01000002.1"/>
</dbReference>
<feature type="coiled-coil region" evidence="1">
    <location>
        <begin position="19"/>
        <end position="46"/>
    </location>
</feature>
<gene>
    <name evidence="3" type="ORF">GTP46_02935</name>
</gene>
<dbReference type="AlphaFoldDB" id="A0A6L8K6X2"/>
<protein>
    <submittedName>
        <fullName evidence="3">DUF3138 family protein</fullName>
    </submittedName>
</protein>
<dbReference type="Proteomes" id="UP000479335">
    <property type="component" value="Unassembled WGS sequence"/>
</dbReference>